<feature type="transmembrane region" description="Helical" evidence="1">
    <location>
        <begin position="255"/>
        <end position="278"/>
    </location>
</feature>
<protein>
    <submittedName>
        <fullName evidence="2">Uncharacterized protein</fullName>
    </submittedName>
</protein>
<name>A2FDT4_TRIV3</name>
<evidence type="ECO:0000256" key="1">
    <source>
        <dbReference type="SAM" id="Phobius"/>
    </source>
</evidence>
<dbReference type="RefSeq" id="XP_001309863.1">
    <property type="nucleotide sequence ID" value="XM_001309862.1"/>
</dbReference>
<keyword evidence="1" id="KW-0472">Membrane</keyword>
<gene>
    <name evidence="2" type="ORF">TVAG_087580</name>
</gene>
<sequence>MLQITCSSITRLTFYANADPFPFSTNIQEHQTICYSLEDLKDVWQVVFYTKAYYPYNIYYIEGNEIQNLTLRNEPELIYGFSKSKGMIAIENLYMFQRFTGSFFGFYAGKDEKVGTIVSLIDNDIYTVQSNHTTDLENKHSHYNYLSLVDHSDILINSLEKSQVNAYFTEYDQYFKRETKILDFNTKYEYIGYFSVSLEYKSNQTAGFQFRRYGENDKGLRLVMFPTENQTIFYPANQTAIDHKLYGGYHFHWEYIIYFVIGYYAFCFLLFIPIGILAKVHPNRYYRSGMSCQCCYKSCIKEYFAAEKHYKNHPTTCIYCATCCKNPFDIIFMQTKQGTVFLMDMLCRIWVIPVMYAFIWVVFLLFVEIHVLINLCMRCNAEEADFESNYNPKSEITVPLSETPTYAINQENIARQGLIDNPYQ</sequence>
<proteinExistence type="predicted"/>
<evidence type="ECO:0000313" key="3">
    <source>
        <dbReference type="Proteomes" id="UP000001542"/>
    </source>
</evidence>
<dbReference type="CDD" id="cd00101">
    <property type="entry name" value="IlGF_like"/>
    <property type="match status" value="1"/>
</dbReference>
<dbReference type="VEuPathDB" id="TrichDB:TVAGG3_0371240"/>
<organism evidence="2 3">
    <name type="scientific">Trichomonas vaginalis (strain ATCC PRA-98 / G3)</name>
    <dbReference type="NCBI Taxonomy" id="412133"/>
    <lineage>
        <taxon>Eukaryota</taxon>
        <taxon>Metamonada</taxon>
        <taxon>Parabasalia</taxon>
        <taxon>Trichomonadida</taxon>
        <taxon>Trichomonadidae</taxon>
        <taxon>Trichomonas</taxon>
    </lineage>
</organism>
<evidence type="ECO:0000313" key="2">
    <source>
        <dbReference type="EMBL" id="EAX96933.1"/>
    </source>
</evidence>
<dbReference type="KEGG" id="tva:4754710"/>
<dbReference type="Proteomes" id="UP000001542">
    <property type="component" value="Unassembled WGS sequence"/>
</dbReference>
<dbReference type="EMBL" id="DS113737">
    <property type="protein sequence ID" value="EAX96933.1"/>
    <property type="molecule type" value="Genomic_DNA"/>
</dbReference>
<keyword evidence="1" id="KW-1133">Transmembrane helix</keyword>
<dbReference type="AlphaFoldDB" id="A2FDT4"/>
<reference evidence="2" key="2">
    <citation type="journal article" date="2007" name="Science">
        <title>Draft genome sequence of the sexually transmitted pathogen Trichomonas vaginalis.</title>
        <authorList>
            <person name="Carlton J.M."/>
            <person name="Hirt R.P."/>
            <person name="Silva J.C."/>
            <person name="Delcher A.L."/>
            <person name="Schatz M."/>
            <person name="Zhao Q."/>
            <person name="Wortman J.R."/>
            <person name="Bidwell S.L."/>
            <person name="Alsmark U.C.M."/>
            <person name="Besteiro S."/>
            <person name="Sicheritz-Ponten T."/>
            <person name="Noel C.J."/>
            <person name="Dacks J.B."/>
            <person name="Foster P.G."/>
            <person name="Simillion C."/>
            <person name="Van de Peer Y."/>
            <person name="Miranda-Saavedra D."/>
            <person name="Barton G.J."/>
            <person name="Westrop G.D."/>
            <person name="Mueller S."/>
            <person name="Dessi D."/>
            <person name="Fiori P.L."/>
            <person name="Ren Q."/>
            <person name="Paulsen I."/>
            <person name="Zhang H."/>
            <person name="Bastida-Corcuera F.D."/>
            <person name="Simoes-Barbosa A."/>
            <person name="Brown M.T."/>
            <person name="Hayes R.D."/>
            <person name="Mukherjee M."/>
            <person name="Okumura C.Y."/>
            <person name="Schneider R."/>
            <person name="Smith A.J."/>
            <person name="Vanacova S."/>
            <person name="Villalvazo M."/>
            <person name="Haas B.J."/>
            <person name="Pertea M."/>
            <person name="Feldblyum T.V."/>
            <person name="Utterback T.R."/>
            <person name="Shu C.L."/>
            <person name="Osoegawa K."/>
            <person name="de Jong P.J."/>
            <person name="Hrdy I."/>
            <person name="Horvathova L."/>
            <person name="Zubacova Z."/>
            <person name="Dolezal P."/>
            <person name="Malik S.B."/>
            <person name="Logsdon J.M. Jr."/>
            <person name="Henze K."/>
            <person name="Gupta A."/>
            <person name="Wang C.C."/>
            <person name="Dunne R.L."/>
            <person name="Upcroft J.A."/>
            <person name="Upcroft P."/>
            <person name="White O."/>
            <person name="Salzberg S.L."/>
            <person name="Tang P."/>
            <person name="Chiu C.-H."/>
            <person name="Lee Y.-S."/>
            <person name="Embley T.M."/>
            <person name="Coombs G.H."/>
            <person name="Mottram J.C."/>
            <person name="Tachezy J."/>
            <person name="Fraser-Liggett C.M."/>
            <person name="Johnson P.J."/>
        </authorList>
    </citation>
    <scope>NUCLEOTIDE SEQUENCE [LARGE SCALE GENOMIC DNA]</scope>
    <source>
        <strain evidence="2">G3</strain>
    </source>
</reference>
<accession>A2FDT4</accession>
<feature type="transmembrane region" description="Helical" evidence="1">
    <location>
        <begin position="349"/>
        <end position="373"/>
    </location>
</feature>
<keyword evidence="3" id="KW-1185">Reference proteome</keyword>
<dbReference type="VEuPathDB" id="TrichDB:TVAG_087580"/>
<keyword evidence="1" id="KW-0812">Transmembrane</keyword>
<reference evidence="2" key="1">
    <citation type="submission" date="2006-10" db="EMBL/GenBank/DDBJ databases">
        <authorList>
            <person name="Amadeo P."/>
            <person name="Zhao Q."/>
            <person name="Wortman J."/>
            <person name="Fraser-Liggett C."/>
            <person name="Carlton J."/>
        </authorList>
    </citation>
    <scope>NUCLEOTIDE SEQUENCE</scope>
    <source>
        <strain evidence="2">G3</strain>
    </source>
</reference>
<dbReference type="InParanoid" id="A2FDT4"/>